<sequence>MNIETSIGSWLTLSNYSVAEIMADSGFDWLCIDLEHTVTDFAETQQLILAIQSKGIKAFVRVGENNSLIIKRVLDAGADGIIVPLVNSALDAQKAVESIKYPPLGKRGVGLARAQSYGFGFENYRDIKSKEIKLIVQIEHIDAINELDAIIQTEGVDGSFIGPYDLSGSMGKPGEWDEPEVKDAIKKYEETAKKYSKLIGFHVVQPDYKLVEEKIQNGYNFIAFGFDAIFLGTMVRNQLKMLKK</sequence>
<organism evidence="5 6">
    <name type="scientific">Aquirufa echingensis</name>
    <dbReference type="NCBI Taxonomy" id="3096516"/>
    <lineage>
        <taxon>Bacteria</taxon>
        <taxon>Pseudomonadati</taxon>
        <taxon>Bacteroidota</taxon>
        <taxon>Cytophagia</taxon>
        <taxon>Cytophagales</taxon>
        <taxon>Flectobacillaceae</taxon>
        <taxon>Aquirufa</taxon>
    </lineage>
</organism>
<dbReference type="Pfam" id="PF03328">
    <property type="entry name" value="HpcH_HpaI"/>
    <property type="match status" value="1"/>
</dbReference>
<gene>
    <name evidence="5" type="ORF">SKC38_04450</name>
</gene>
<dbReference type="InterPro" id="IPR015813">
    <property type="entry name" value="Pyrv/PenolPyrv_kinase-like_dom"/>
</dbReference>
<dbReference type="Gene3D" id="3.20.20.60">
    <property type="entry name" value="Phosphoenolpyruvate-binding domains"/>
    <property type="match status" value="1"/>
</dbReference>
<dbReference type="PANTHER" id="PTHR30502:SF0">
    <property type="entry name" value="PHOSPHOENOLPYRUVATE CARBOXYLASE FAMILY PROTEIN"/>
    <property type="match status" value="1"/>
</dbReference>
<evidence type="ECO:0000313" key="5">
    <source>
        <dbReference type="EMBL" id="MFD3275476.1"/>
    </source>
</evidence>
<feature type="domain" description="HpcH/HpaI aldolase/citrate lyase" evidence="4">
    <location>
        <begin position="7"/>
        <end position="228"/>
    </location>
</feature>
<comment type="similarity">
    <text evidence="1">Belongs to the HpcH/HpaI aldolase family.</text>
</comment>
<dbReference type="SUPFAM" id="SSF51621">
    <property type="entry name" value="Phosphoenolpyruvate/pyruvate domain"/>
    <property type="match status" value="1"/>
</dbReference>
<dbReference type="InterPro" id="IPR005000">
    <property type="entry name" value="Aldolase/citrate-lyase_domain"/>
</dbReference>
<keyword evidence="3 5" id="KW-0456">Lyase</keyword>
<keyword evidence="2" id="KW-0479">Metal-binding</keyword>
<dbReference type="EMBL" id="JBBKYA010000002">
    <property type="protein sequence ID" value="MFD3275476.1"/>
    <property type="molecule type" value="Genomic_DNA"/>
</dbReference>
<evidence type="ECO:0000256" key="2">
    <source>
        <dbReference type="ARBA" id="ARBA00022723"/>
    </source>
</evidence>
<dbReference type="PANTHER" id="PTHR30502">
    <property type="entry name" value="2-KETO-3-DEOXY-L-RHAMNONATE ALDOLASE"/>
    <property type="match status" value="1"/>
</dbReference>
<evidence type="ECO:0000256" key="1">
    <source>
        <dbReference type="ARBA" id="ARBA00005568"/>
    </source>
</evidence>
<dbReference type="InterPro" id="IPR050251">
    <property type="entry name" value="HpcH-HpaI_aldolase"/>
</dbReference>
<proteinExistence type="inferred from homology"/>
<protein>
    <submittedName>
        <fullName evidence="5">Aldolase/citrate lyase family protein</fullName>
    </submittedName>
</protein>
<evidence type="ECO:0000256" key="3">
    <source>
        <dbReference type="ARBA" id="ARBA00023239"/>
    </source>
</evidence>
<dbReference type="InterPro" id="IPR040442">
    <property type="entry name" value="Pyrv_kinase-like_dom_sf"/>
</dbReference>
<accession>A0ABW6CZV5</accession>
<evidence type="ECO:0000259" key="4">
    <source>
        <dbReference type="Pfam" id="PF03328"/>
    </source>
</evidence>
<dbReference type="RefSeq" id="WP_377975446.1">
    <property type="nucleotide sequence ID" value="NZ_JBBKYA010000002.1"/>
</dbReference>
<name>A0ABW6CZV5_9BACT</name>
<reference evidence="5 6" key="1">
    <citation type="submission" date="2024-03" db="EMBL/GenBank/DDBJ databases">
        <title>Aquirufa genome sequencing.</title>
        <authorList>
            <person name="Pitt A."/>
            <person name="Hahn M.W."/>
        </authorList>
    </citation>
    <scope>NUCLEOTIDE SEQUENCE [LARGE SCALE GENOMIC DNA]</scope>
    <source>
        <strain evidence="5 6">PLAD-142S6K</strain>
    </source>
</reference>
<evidence type="ECO:0000313" key="6">
    <source>
        <dbReference type="Proteomes" id="UP001598114"/>
    </source>
</evidence>
<keyword evidence="6" id="KW-1185">Reference proteome</keyword>
<dbReference type="GO" id="GO:0016829">
    <property type="term" value="F:lyase activity"/>
    <property type="evidence" value="ECO:0007669"/>
    <property type="project" value="UniProtKB-KW"/>
</dbReference>
<comment type="caution">
    <text evidence="5">The sequence shown here is derived from an EMBL/GenBank/DDBJ whole genome shotgun (WGS) entry which is preliminary data.</text>
</comment>
<dbReference type="Proteomes" id="UP001598114">
    <property type="component" value="Unassembled WGS sequence"/>
</dbReference>